<sequence>MSFTQHLSRPLPVSARPADDDDGIVKAMRPVPVTQKQHDRIHLLTDALVKEAQEAKTIRLSKKQREGMDAMFIVLRRIMCIWCIENDVTYTRARSEFCNANVVRAETAWNLYQQTAEAEELRSEAKKALAKTAVERREHGSVVARSKTKTLNVQSNSVGRSSAREDLDSDEEEDDDDEDGDTRSDGRQEGTEDGDEQDDDEQDGLGSNLGQLDRLGREGERNDGDDDEPHSIRRAYKARQDDWREKHGLDPKETDLPGFLESVDALPKKGDSTSDANNSETLQRKRRLNEVNGFKDIVQRRMNQLEDKHQVSCFVFIASAHRQDEGVQEIVRSQVAAAFMRTQKSVRPLPFLGEFESFLEGNMMARGDWASGAQLETMPSDLNVEKQRVHIQKTLTKQYSEVRSAAHRILHPMSTREPPELKVISWMCLEKHGVEVVTGSVGVDLLRGFNSGGDKRIKMSKEQCRVVWDEMDKGLIKFKVKDGLRAVKRGATDQGGREAGDKRGRTVDGEGPERDGGPNQEGGEGGGVGEGGSEGPGAMEGASASGIL</sequence>
<dbReference type="AlphaFoldDB" id="A0A5D3AVA6"/>
<protein>
    <submittedName>
        <fullName evidence="2">Uncharacterized protein</fullName>
    </submittedName>
</protein>
<evidence type="ECO:0000313" key="3">
    <source>
        <dbReference type="Proteomes" id="UP000322245"/>
    </source>
</evidence>
<proteinExistence type="predicted"/>
<reference evidence="2 3" key="1">
    <citation type="submission" date="2017-05" db="EMBL/GenBank/DDBJ databases">
        <title>The Genome Sequence of Tsuchiyaea wingfieldii DSM 27421.</title>
        <authorList>
            <person name="Cuomo C."/>
            <person name="Passer A."/>
            <person name="Billmyre B."/>
            <person name="Heitman J."/>
        </authorList>
    </citation>
    <scope>NUCLEOTIDE SEQUENCE [LARGE SCALE GENOMIC DNA]</scope>
    <source>
        <strain evidence="2 3">DSM 27421</strain>
    </source>
</reference>
<comment type="caution">
    <text evidence="2">The sequence shown here is derived from an EMBL/GenBank/DDBJ whole genome shotgun (WGS) entry which is preliminary data.</text>
</comment>
<dbReference type="Proteomes" id="UP000322245">
    <property type="component" value="Unassembled WGS sequence"/>
</dbReference>
<name>A0A5D3AVA6_9TREE</name>
<accession>A0A5D3AVA6</accession>
<feature type="compositionally biased region" description="Acidic residues" evidence="1">
    <location>
        <begin position="191"/>
        <end position="203"/>
    </location>
</feature>
<feature type="compositionally biased region" description="Acidic residues" evidence="1">
    <location>
        <begin position="167"/>
        <end position="180"/>
    </location>
</feature>
<evidence type="ECO:0000256" key="1">
    <source>
        <dbReference type="SAM" id="MobiDB-lite"/>
    </source>
</evidence>
<feature type="compositionally biased region" description="Basic and acidic residues" evidence="1">
    <location>
        <begin position="238"/>
        <end position="255"/>
    </location>
</feature>
<feature type="region of interest" description="Disordered" evidence="1">
    <location>
        <begin position="1"/>
        <end position="22"/>
    </location>
</feature>
<organism evidence="2 3">
    <name type="scientific">Cryptococcus floricola</name>
    <dbReference type="NCBI Taxonomy" id="2591691"/>
    <lineage>
        <taxon>Eukaryota</taxon>
        <taxon>Fungi</taxon>
        <taxon>Dikarya</taxon>
        <taxon>Basidiomycota</taxon>
        <taxon>Agaricomycotina</taxon>
        <taxon>Tremellomycetes</taxon>
        <taxon>Tremellales</taxon>
        <taxon>Cryptococcaceae</taxon>
        <taxon>Cryptococcus</taxon>
    </lineage>
</organism>
<evidence type="ECO:0000313" key="2">
    <source>
        <dbReference type="EMBL" id="TYJ54103.1"/>
    </source>
</evidence>
<feature type="compositionally biased region" description="Gly residues" evidence="1">
    <location>
        <begin position="519"/>
        <end position="535"/>
    </location>
</feature>
<keyword evidence="3" id="KW-1185">Reference proteome</keyword>
<dbReference type="EMBL" id="NIDF01000069">
    <property type="protein sequence ID" value="TYJ54103.1"/>
    <property type="molecule type" value="Genomic_DNA"/>
</dbReference>
<feature type="region of interest" description="Disordered" evidence="1">
    <location>
        <begin position="132"/>
        <end position="283"/>
    </location>
</feature>
<gene>
    <name evidence="2" type="ORF">B9479_005289</name>
</gene>
<feature type="compositionally biased region" description="Basic and acidic residues" evidence="1">
    <location>
        <begin position="495"/>
        <end position="516"/>
    </location>
</feature>
<feature type="compositionally biased region" description="Basic and acidic residues" evidence="1">
    <location>
        <begin position="181"/>
        <end position="190"/>
    </location>
</feature>
<feature type="compositionally biased region" description="Polar residues" evidence="1">
    <location>
        <begin position="149"/>
        <end position="159"/>
    </location>
</feature>
<feature type="compositionally biased region" description="Low complexity" evidence="1">
    <location>
        <begin position="536"/>
        <end position="548"/>
    </location>
</feature>
<feature type="region of interest" description="Disordered" evidence="1">
    <location>
        <begin position="489"/>
        <end position="548"/>
    </location>
</feature>